<keyword evidence="3" id="KW-1185">Reference proteome</keyword>
<organism evidence="2 3">
    <name type="scientific">Penicillium vulpinum</name>
    <dbReference type="NCBI Taxonomy" id="29845"/>
    <lineage>
        <taxon>Eukaryota</taxon>
        <taxon>Fungi</taxon>
        <taxon>Dikarya</taxon>
        <taxon>Ascomycota</taxon>
        <taxon>Pezizomycotina</taxon>
        <taxon>Eurotiomycetes</taxon>
        <taxon>Eurotiomycetidae</taxon>
        <taxon>Eurotiales</taxon>
        <taxon>Aspergillaceae</taxon>
        <taxon>Penicillium</taxon>
    </lineage>
</organism>
<comment type="caution">
    <text evidence="2">The sequence shown here is derived from an EMBL/GenBank/DDBJ whole genome shotgun (WGS) entry which is preliminary data.</text>
</comment>
<sequence length="163" mass="18042">MSQLLSLGSPEPNNIGSPRISIAGSVDNDCYSQQTEESDDDSKATSMDGYSDEEATQGQQAKEQTKKRALGGARSVKFLIPEYSTELMVECVAELDERVQSNAESLKDQDLWNQGMQRKYLDMIGAMDRLSKEVAALRKQVEVLSSGDTVKSRETVGSKRQRQ</sequence>
<feature type="compositionally biased region" description="Polar residues" evidence="1">
    <location>
        <begin position="1"/>
        <end position="16"/>
    </location>
</feature>
<evidence type="ECO:0000313" key="2">
    <source>
        <dbReference type="EMBL" id="OQD95796.1"/>
    </source>
</evidence>
<proteinExistence type="predicted"/>
<name>A0A1V6R3J3_9EURO</name>
<dbReference type="EMBL" id="MDYP01000101">
    <property type="protein sequence ID" value="OQD95796.1"/>
    <property type="molecule type" value="Genomic_DNA"/>
</dbReference>
<dbReference type="Proteomes" id="UP000191518">
    <property type="component" value="Unassembled WGS sequence"/>
</dbReference>
<gene>
    <name evidence="2" type="ORF">PENVUL_c101G02299</name>
</gene>
<evidence type="ECO:0000256" key="1">
    <source>
        <dbReference type="SAM" id="MobiDB-lite"/>
    </source>
</evidence>
<accession>A0A1V6R3J3</accession>
<reference evidence="3" key="1">
    <citation type="journal article" date="2017" name="Nat. Microbiol.">
        <title>Global analysis of biosynthetic gene clusters reveals vast potential of secondary metabolite production in Penicillium species.</title>
        <authorList>
            <person name="Nielsen J.C."/>
            <person name="Grijseels S."/>
            <person name="Prigent S."/>
            <person name="Ji B."/>
            <person name="Dainat J."/>
            <person name="Nielsen K.F."/>
            <person name="Frisvad J.C."/>
            <person name="Workman M."/>
            <person name="Nielsen J."/>
        </authorList>
    </citation>
    <scope>NUCLEOTIDE SEQUENCE [LARGE SCALE GENOMIC DNA]</scope>
    <source>
        <strain evidence="3">IBT 29486</strain>
    </source>
</reference>
<dbReference type="AlphaFoldDB" id="A0A1V6R3J3"/>
<feature type="region of interest" description="Disordered" evidence="1">
    <location>
        <begin position="1"/>
        <end position="70"/>
    </location>
</feature>
<protein>
    <submittedName>
        <fullName evidence="2">Uncharacterized protein</fullName>
    </submittedName>
</protein>
<evidence type="ECO:0000313" key="3">
    <source>
        <dbReference type="Proteomes" id="UP000191518"/>
    </source>
</evidence>